<dbReference type="AlphaFoldDB" id="A0A0F9VBZ1"/>
<protein>
    <recommendedName>
        <fullName evidence="1">Coenzyme F420:L-glutamate ligase-like domain-containing protein</fullName>
    </recommendedName>
</protein>
<proteinExistence type="predicted"/>
<evidence type="ECO:0000313" key="2">
    <source>
        <dbReference type="EMBL" id="KKO02696.1"/>
    </source>
</evidence>
<comment type="caution">
    <text evidence="2">The sequence shown here is derived from an EMBL/GenBank/DDBJ whole genome shotgun (WGS) entry which is preliminary data.</text>
</comment>
<reference evidence="2" key="1">
    <citation type="journal article" date="2015" name="Nature">
        <title>Complex archaea that bridge the gap between prokaryotes and eukaryotes.</title>
        <authorList>
            <person name="Spang A."/>
            <person name="Saw J.H."/>
            <person name="Jorgensen S.L."/>
            <person name="Zaremba-Niedzwiedzka K."/>
            <person name="Martijn J."/>
            <person name="Lind A.E."/>
            <person name="van Eijk R."/>
            <person name="Schleper C."/>
            <person name="Guy L."/>
            <person name="Ettema T.J."/>
        </authorList>
    </citation>
    <scope>NUCLEOTIDE SEQUENCE</scope>
</reference>
<dbReference type="EMBL" id="LAZR01000029">
    <property type="protein sequence ID" value="KKO02696.1"/>
    <property type="molecule type" value="Genomic_DNA"/>
</dbReference>
<dbReference type="Gene3D" id="3.90.1660.10">
    <property type="entry name" value="CofE-like domain"/>
    <property type="match status" value="1"/>
</dbReference>
<gene>
    <name evidence="2" type="ORF">LCGC14_0101450</name>
</gene>
<accession>A0A0F9VBZ1</accession>
<dbReference type="GO" id="GO:0052618">
    <property type="term" value="F:coenzyme F420-0:L-glutamate ligase activity"/>
    <property type="evidence" value="ECO:0007669"/>
    <property type="project" value="TreeGrafter"/>
</dbReference>
<feature type="domain" description="Coenzyme F420:L-glutamate ligase-like" evidence="1">
    <location>
        <begin position="10"/>
        <end position="208"/>
    </location>
</feature>
<dbReference type="SUPFAM" id="SSF144010">
    <property type="entry name" value="CofE-like"/>
    <property type="match status" value="1"/>
</dbReference>
<sequence length="250" mass="28342">MFVKSIKTRPFMPPKDDLFSLIKESFSDLNLKEKSIIVLASKIVSIWQGQCLKIDSIKNKDDLIKKEADLYLDRDKVPKGYVMLTMKDNVLIPTAGIDESNGNGYFILWPKKPFQAAKQIYSFIKENYHLNNFGIIIADSHCTPSRCGTTGISIAYYGFFPVKDYRGTKDIFGREMEVSQSNIADSLAASAVFIMGEGNEQTPIAIIEDINFIRFEEFNPTDSNPLDIDRDDDIYAPLLKAIQWQKGDNL</sequence>
<dbReference type="InterPro" id="IPR002847">
    <property type="entry name" value="F420-0_gamma-glut_ligase-dom"/>
</dbReference>
<name>A0A0F9VBZ1_9ZZZZ</name>
<organism evidence="2">
    <name type="scientific">marine sediment metagenome</name>
    <dbReference type="NCBI Taxonomy" id="412755"/>
    <lineage>
        <taxon>unclassified sequences</taxon>
        <taxon>metagenomes</taxon>
        <taxon>ecological metagenomes</taxon>
    </lineage>
</organism>
<dbReference type="PANTHER" id="PTHR47917:SF1">
    <property type="entry name" value="COENZYME F420:L-GLUTAMATE LIGASE"/>
    <property type="match status" value="1"/>
</dbReference>
<dbReference type="PANTHER" id="PTHR47917">
    <property type="match status" value="1"/>
</dbReference>
<dbReference type="Gene3D" id="3.30.1330.100">
    <property type="entry name" value="CofE-like"/>
    <property type="match status" value="1"/>
</dbReference>
<evidence type="ECO:0000259" key="1">
    <source>
        <dbReference type="Pfam" id="PF01996"/>
    </source>
</evidence>
<dbReference type="Pfam" id="PF01996">
    <property type="entry name" value="F420_ligase"/>
    <property type="match status" value="1"/>
</dbReference>